<dbReference type="PROSITE" id="PS50977">
    <property type="entry name" value="HTH_TETR_2"/>
    <property type="match status" value="1"/>
</dbReference>
<feature type="DNA-binding region" description="H-T-H motif" evidence="2">
    <location>
        <begin position="24"/>
        <end position="43"/>
    </location>
</feature>
<dbReference type="InterPro" id="IPR001647">
    <property type="entry name" value="HTH_TetR"/>
</dbReference>
<gene>
    <name evidence="4" type="ORF">IAB12_07090</name>
</gene>
<reference evidence="4" key="1">
    <citation type="journal article" date="2021" name="PeerJ">
        <title>Extensive microbial diversity within the chicken gut microbiome revealed by metagenomics and culture.</title>
        <authorList>
            <person name="Gilroy R."/>
            <person name="Ravi A."/>
            <person name="Getino M."/>
            <person name="Pursley I."/>
            <person name="Horton D.L."/>
            <person name="Alikhan N.F."/>
            <person name="Baker D."/>
            <person name="Gharbi K."/>
            <person name="Hall N."/>
            <person name="Watson M."/>
            <person name="Adriaenssens E.M."/>
            <person name="Foster-Nyarko E."/>
            <person name="Jarju S."/>
            <person name="Secka A."/>
            <person name="Antonio M."/>
            <person name="Oren A."/>
            <person name="Chaudhuri R.R."/>
            <person name="La Ragione R."/>
            <person name="Hildebrand F."/>
            <person name="Pallen M.J."/>
        </authorList>
    </citation>
    <scope>NUCLEOTIDE SEQUENCE</scope>
    <source>
        <strain evidence="4">Gambia11-129</strain>
    </source>
</reference>
<proteinExistence type="predicted"/>
<evidence type="ECO:0000256" key="2">
    <source>
        <dbReference type="PROSITE-ProRule" id="PRU00335"/>
    </source>
</evidence>
<dbReference type="InterPro" id="IPR009057">
    <property type="entry name" value="Homeodomain-like_sf"/>
</dbReference>
<feature type="domain" description="HTH tetR-type" evidence="3">
    <location>
        <begin position="1"/>
        <end position="61"/>
    </location>
</feature>
<name>A0A9D1TNE9_9SPIO</name>
<evidence type="ECO:0000256" key="1">
    <source>
        <dbReference type="ARBA" id="ARBA00023125"/>
    </source>
</evidence>
<organism evidence="4 5">
    <name type="scientific">Candidatus Ornithospirochaeta avicola</name>
    <dbReference type="NCBI Taxonomy" id="2840896"/>
    <lineage>
        <taxon>Bacteria</taxon>
        <taxon>Pseudomonadati</taxon>
        <taxon>Spirochaetota</taxon>
        <taxon>Spirochaetia</taxon>
        <taxon>Spirochaetales</taxon>
        <taxon>Spirochaetaceae</taxon>
        <taxon>Spirochaetaceae incertae sedis</taxon>
        <taxon>Candidatus Ornithospirochaeta</taxon>
    </lineage>
</organism>
<reference evidence="4" key="2">
    <citation type="submission" date="2021-04" db="EMBL/GenBank/DDBJ databases">
        <authorList>
            <person name="Gilroy R."/>
        </authorList>
    </citation>
    <scope>NUCLEOTIDE SEQUENCE</scope>
    <source>
        <strain evidence="4">Gambia11-129</strain>
    </source>
</reference>
<dbReference type="GO" id="GO:0003677">
    <property type="term" value="F:DNA binding"/>
    <property type="evidence" value="ECO:0007669"/>
    <property type="project" value="UniProtKB-UniRule"/>
</dbReference>
<evidence type="ECO:0000259" key="3">
    <source>
        <dbReference type="PROSITE" id="PS50977"/>
    </source>
</evidence>
<comment type="caution">
    <text evidence="4">The sequence shown here is derived from an EMBL/GenBank/DDBJ whole genome shotgun (WGS) entry which is preliminary data.</text>
</comment>
<evidence type="ECO:0000313" key="4">
    <source>
        <dbReference type="EMBL" id="HIV99522.1"/>
    </source>
</evidence>
<accession>A0A9D1TNE9</accession>
<dbReference type="PRINTS" id="PR00455">
    <property type="entry name" value="HTHTETR"/>
</dbReference>
<dbReference type="EMBL" id="DXHU01000023">
    <property type="protein sequence ID" value="HIV99522.1"/>
    <property type="molecule type" value="Genomic_DNA"/>
</dbReference>
<dbReference type="SUPFAM" id="SSF46689">
    <property type="entry name" value="Homeodomain-like"/>
    <property type="match status" value="1"/>
</dbReference>
<dbReference type="Pfam" id="PF00440">
    <property type="entry name" value="TetR_N"/>
    <property type="match status" value="1"/>
</dbReference>
<evidence type="ECO:0000313" key="5">
    <source>
        <dbReference type="Proteomes" id="UP000823936"/>
    </source>
</evidence>
<keyword evidence="1 2" id="KW-0238">DNA-binding</keyword>
<dbReference type="AlphaFoldDB" id="A0A9D1TNE9"/>
<protein>
    <submittedName>
        <fullName evidence="4">TetR/AcrR family transcriptional regulator</fullName>
    </submittedName>
</protein>
<dbReference type="Gene3D" id="1.10.357.10">
    <property type="entry name" value="Tetracycline Repressor, domain 2"/>
    <property type="match status" value="1"/>
</dbReference>
<dbReference type="Proteomes" id="UP000823936">
    <property type="component" value="Unassembled WGS sequence"/>
</dbReference>
<sequence>MSRKDEIIEKSVEIIRDDGFHAFTMEKLSLSLGIKKASLYYYFKGKDELVSSIHEYFVRELKKKNFSFDFKKDEKLCLISLFEHYLEIFLSPHFSSYISFLLESRSYMPSSDEILSSLFLMMESQIEVIFMHYGSRKAKEKASLLSSYLIRIISDMIISEKEAEMEKIESTISLLSSH</sequence>